<keyword evidence="13 16" id="KW-0472">Membrane</keyword>
<accession>A0ABQ9MHI2</accession>
<dbReference type="InterPro" id="IPR017441">
    <property type="entry name" value="Protein_kinase_ATP_BS"/>
</dbReference>
<evidence type="ECO:0000256" key="12">
    <source>
        <dbReference type="ARBA" id="ARBA00022989"/>
    </source>
</evidence>
<dbReference type="Gene3D" id="3.30.200.20">
    <property type="entry name" value="Phosphorylase Kinase, domain 1"/>
    <property type="match status" value="1"/>
</dbReference>
<keyword evidence="14" id="KW-0675">Receptor</keyword>
<dbReference type="InterPro" id="IPR000719">
    <property type="entry name" value="Prot_kinase_dom"/>
</dbReference>
<dbReference type="Proteomes" id="UP001174677">
    <property type="component" value="Chromosome 6"/>
</dbReference>
<evidence type="ECO:0000256" key="14">
    <source>
        <dbReference type="ARBA" id="ARBA00023170"/>
    </source>
</evidence>
<evidence type="ECO:0000256" key="7">
    <source>
        <dbReference type="ARBA" id="ARBA00022729"/>
    </source>
</evidence>
<keyword evidence="11 15" id="KW-0067">ATP-binding</keyword>
<evidence type="ECO:0000256" key="4">
    <source>
        <dbReference type="ARBA" id="ARBA00022614"/>
    </source>
</evidence>
<dbReference type="InterPro" id="IPR001611">
    <property type="entry name" value="Leu-rich_rpt"/>
</dbReference>
<evidence type="ECO:0000256" key="17">
    <source>
        <dbReference type="SAM" id="SignalP"/>
    </source>
</evidence>
<evidence type="ECO:0000256" key="8">
    <source>
        <dbReference type="ARBA" id="ARBA00022737"/>
    </source>
</evidence>
<keyword evidence="12 16" id="KW-1133">Transmembrane helix</keyword>
<dbReference type="PROSITE" id="PS00107">
    <property type="entry name" value="PROTEIN_KINASE_ATP"/>
    <property type="match status" value="1"/>
</dbReference>
<evidence type="ECO:0000256" key="11">
    <source>
        <dbReference type="ARBA" id="ARBA00022840"/>
    </source>
</evidence>
<feature type="signal peptide" evidence="17">
    <location>
        <begin position="1"/>
        <end position="17"/>
    </location>
</feature>
<dbReference type="SMART" id="SM00369">
    <property type="entry name" value="LRR_TYP"/>
    <property type="match status" value="5"/>
</dbReference>
<comment type="similarity">
    <text evidence="3">Belongs to the protein kinase superfamily. Ser/Thr protein kinase family.</text>
</comment>
<dbReference type="SUPFAM" id="SSF52058">
    <property type="entry name" value="L domain-like"/>
    <property type="match status" value="2"/>
</dbReference>
<evidence type="ECO:0000256" key="9">
    <source>
        <dbReference type="ARBA" id="ARBA00022741"/>
    </source>
</evidence>
<dbReference type="PANTHER" id="PTHR48053:SF151">
    <property type="entry name" value="OS02G0216000 PROTEIN"/>
    <property type="match status" value="1"/>
</dbReference>
<dbReference type="InterPro" id="IPR008271">
    <property type="entry name" value="Ser/Thr_kinase_AS"/>
</dbReference>
<feature type="transmembrane region" description="Helical" evidence="16">
    <location>
        <begin position="603"/>
        <end position="627"/>
    </location>
</feature>
<evidence type="ECO:0000256" key="3">
    <source>
        <dbReference type="ARBA" id="ARBA00008684"/>
    </source>
</evidence>
<reference evidence="19" key="1">
    <citation type="journal article" date="2023" name="Plant Biotechnol. J.">
        <title>Chromosome-level wild Hevea brasiliensis genome provides new tools for genomic-assisted breeding and valuable loci to elevate rubber yield.</title>
        <authorList>
            <person name="Cheng H."/>
            <person name="Song X."/>
            <person name="Hu Y."/>
            <person name="Wu T."/>
            <person name="Yang Q."/>
            <person name="An Z."/>
            <person name="Feng S."/>
            <person name="Deng Z."/>
            <person name="Wu W."/>
            <person name="Zeng X."/>
            <person name="Tu M."/>
            <person name="Wang X."/>
            <person name="Huang H."/>
        </authorList>
    </citation>
    <scope>NUCLEOTIDE SEQUENCE</scope>
    <source>
        <strain evidence="19">MT/VB/25A 57/8</strain>
    </source>
</reference>
<dbReference type="PROSITE" id="PS50011">
    <property type="entry name" value="PROTEIN_KINASE_DOM"/>
    <property type="match status" value="1"/>
</dbReference>
<dbReference type="SUPFAM" id="SSF56112">
    <property type="entry name" value="Protein kinase-like (PK-like)"/>
    <property type="match status" value="1"/>
</dbReference>
<organism evidence="19 20">
    <name type="scientific">Hevea brasiliensis</name>
    <name type="common">Para rubber tree</name>
    <name type="synonym">Siphonia brasiliensis</name>
    <dbReference type="NCBI Taxonomy" id="3981"/>
    <lineage>
        <taxon>Eukaryota</taxon>
        <taxon>Viridiplantae</taxon>
        <taxon>Streptophyta</taxon>
        <taxon>Embryophyta</taxon>
        <taxon>Tracheophyta</taxon>
        <taxon>Spermatophyta</taxon>
        <taxon>Magnoliopsida</taxon>
        <taxon>eudicotyledons</taxon>
        <taxon>Gunneridae</taxon>
        <taxon>Pentapetalae</taxon>
        <taxon>rosids</taxon>
        <taxon>fabids</taxon>
        <taxon>Malpighiales</taxon>
        <taxon>Euphorbiaceae</taxon>
        <taxon>Crotonoideae</taxon>
        <taxon>Micrandreae</taxon>
        <taxon>Hevea</taxon>
    </lineage>
</organism>
<name>A0ABQ9MHI2_HEVBR</name>
<dbReference type="Gene3D" id="3.80.10.10">
    <property type="entry name" value="Ribonuclease Inhibitor"/>
    <property type="match status" value="3"/>
</dbReference>
<evidence type="ECO:0000313" key="19">
    <source>
        <dbReference type="EMBL" id="KAJ9178917.1"/>
    </source>
</evidence>
<evidence type="ECO:0000259" key="18">
    <source>
        <dbReference type="PROSITE" id="PS50011"/>
    </source>
</evidence>
<dbReference type="Pfam" id="PF00560">
    <property type="entry name" value="LRR_1"/>
    <property type="match status" value="10"/>
</dbReference>
<keyword evidence="9 15" id="KW-0547">Nucleotide-binding</keyword>
<dbReference type="Gene3D" id="1.10.510.10">
    <property type="entry name" value="Transferase(Phosphotransferase) domain 1"/>
    <property type="match status" value="1"/>
</dbReference>
<sequence length="995" mass="109495">MAFIWTVLLLLQHLVLTHLFAVSGYSHHLNHSLLTDKAALLAFRRTLILDPNFRLANWVEAVDVCNFTGVRCDKHHHRIAQLNLSNYELTGPLAPIISNLTGLRVLNLVENYFFGLIPPELSSLRHLRHLQLDLNHLDGSLPESFALLSKLTLISLRGNNMKGELPPSFFSNCTSLENVDLSRNFFTGNIPEEIGNCPDLWTINLYNNQFTGELPVSLTNISFSLYNIDVEYNHLSGELPANIVGNLPSLSLLHLSYNHMVSHNNNTNLEPFFTALGNCTDLEELELAGMGLRGSLPSSIGQLSAKLSSLMLQENQIYGSIPSNIANLTALTVLNLTSNYLNGTISAKISHLLSLEQLFLSHNLFTGEIPAALGQFSHLGLLDLSNNQFSGEIPASLGNLVRVNYMFLNNNLLSGNIPPTLGQCIDLYKLDLSYNRLIGSIPPEISGMREIRIFLNLSHNHLDGPLPIELSKLENVQEIDVSSNNLTGSIFFQISSCIALRMVNFSNNSLQGNLPDSLGDLKNLESFDVSGNHLSGMIPVSLNKIHTLTYLNLSFNNFEGLIPSGGIFNLVTNRSFLGNQHLCGAVSGMPACSQKSRWFRSRMFLVIFIPVISVSAFFSTICCVIGIRQIKVMVSSRNSLRTERTEKPTEPELIHNFPRITYRELSEATEGFDEQRLVGTGSYGRVYKGILPDGTLIAVKVLQLQSGNSTKSFNRECQVLKRIRHRNLIRIITACSLPDFKALVLPYMANGSLDSRLYPHSGTGLVSGSSDLTLIQRVNICSDIAEGMAYLHHHSPVKVIHCDLKPSNVLLNDDMTALVSDFGIARLVLTVGGGNAVVVENMGNSTANLCGSIGYIAPEYGFGSNTSTKGDVYSFGIVVLEIVTRTRPTDEMFVGGLSLHKWVKNHYHGRVEQVIDSSLVRALRDQSPEVKNMWEVALGELIELGILCTQESPSTRPTMLDAADDLDRLKRYLSGDTTATFASSLGISSSTAGDD</sequence>
<evidence type="ECO:0000256" key="15">
    <source>
        <dbReference type="PROSITE-ProRule" id="PRU10141"/>
    </source>
</evidence>
<dbReference type="EMBL" id="JARPOI010000006">
    <property type="protein sequence ID" value="KAJ9178917.1"/>
    <property type="molecule type" value="Genomic_DNA"/>
</dbReference>
<feature type="binding site" evidence="15">
    <location>
        <position position="700"/>
    </location>
    <ligand>
        <name>ATP</name>
        <dbReference type="ChEBI" id="CHEBI:30616"/>
    </ligand>
</feature>
<keyword evidence="10" id="KW-0418">Kinase</keyword>
<dbReference type="PANTHER" id="PTHR48053">
    <property type="entry name" value="LEUCINE RICH REPEAT FAMILY PROTEIN, EXPRESSED"/>
    <property type="match status" value="1"/>
</dbReference>
<dbReference type="CDD" id="cd14066">
    <property type="entry name" value="STKc_IRAK"/>
    <property type="match status" value="1"/>
</dbReference>
<evidence type="ECO:0000256" key="1">
    <source>
        <dbReference type="ARBA" id="ARBA00004236"/>
    </source>
</evidence>
<keyword evidence="20" id="KW-1185">Reference proteome</keyword>
<evidence type="ECO:0000256" key="5">
    <source>
        <dbReference type="ARBA" id="ARBA00022679"/>
    </source>
</evidence>
<comment type="caution">
    <text evidence="19">The sequence shown here is derived from an EMBL/GenBank/DDBJ whole genome shotgun (WGS) entry which is preliminary data.</text>
</comment>
<evidence type="ECO:0000256" key="2">
    <source>
        <dbReference type="ARBA" id="ARBA00004479"/>
    </source>
</evidence>
<evidence type="ECO:0000256" key="10">
    <source>
        <dbReference type="ARBA" id="ARBA00022777"/>
    </source>
</evidence>
<dbReference type="InterPro" id="IPR003591">
    <property type="entry name" value="Leu-rich_rpt_typical-subtyp"/>
</dbReference>
<keyword evidence="7 17" id="KW-0732">Signal</keyword>
<comment type="subcellular location">
    <subcellularLocation>
        <location evidence="1">Cell membrane</location>
    </subcellularLocation>
    <subcellularLocation>
        <location evidence="2">Membrane</location>
        <topology evidence="2">Single-pass type I membrane protein</topology>
    </subcellularLocation>
</comment>
<keyword evidence="8" id="KW-0677">Repeat</keyword>
<dbReference type="InterPro" id="IPR013210">
    <property type="entry name" value="LRR_N_plant-typ"/>
</dbReference>
<gene>
    <name evidence="19" type="ORF">P3X46_010762</name>
</gene>
<evidence type="ECO:0000256" key="16">
    <source>
        <dbReference type="SAM" id="Phobius"/>
    </source>
</evidence>
<dbReference type="InterPro" id="IPR011009">
    <property type="entry name" value="Kinase-like_dom_sf"/>
</dbReference>
<dbReference type="Pfam" id="PF00069">
    <property type="entry name" value="Pkinase"/>
    <property type="match status" value="1"/>
</dbReference>
<keyword evidence="4" id="KW-0433">Leucine-rich repeat</keyword>
<feature type="chain" id="PRO_5045402314" description="Protein kinase domain-containing protein" evidence="17">
    <location>
        <begin position="18"/>
        <end position="995"/>
    </location>
</feature>
<evidence type="ECO:0000256" key="13">
    <source>
        <dbReference type="ARBA" id="ARBA00023136"/>
    </source>
</evidence>
<feature type="domain" description="Protein kinase" evidence="18">
    <location>
        <begin position="672"/>
        <end position="973"/>
    </location>
</feature>
<protein>
    <recommendedName>
        <fullName evidence="18">Protein kinase domain-containing protein</fullName>
    </recommendedName>
</protein>
<evidence type="ECO:0000313" key="20">
    <source>
        <dbReference type="Proteomes" id="UP001174677"/>
    </source>
</evidence>
<dbReference type="InterPro" id="IPR032675">
    <property type="entry name" value="LRR_dom_sf"/>
</dbReference>
<keyword evidence="6 16" id="KW-0812">Transmembrane</keyword>
<dbReference type="SMART" id="SM00220">
    <property type="entry name" value="S_TKc"/>
    <property type="match status" value="1"/>
</dbReference>
<dbReference type="InterPro" id="IPR051716">
    <property type="entry name" value="Plant_RL_S/T_kinase"/>
</dbReference>
<proteinExistence type="inferred from homology"/>
<dbReference type="PROSITE" id="PS00108">
    <property type="entry name" value="PROTEIN_KINASE_ST"/>
    <property type="match status" value="1"/>
</dbReference>
<dbReference type="Pfam" id="PF08263">
    <property type="entry name" value="LRRNT_2"/>
    <property type="match status" value="1"/>
</dbReference>
<evidence type="ECO:0000256" key="6">
    <source>
        <dbReference type="ARBA" id="ARBA00022692"/>
    </source>
</evidence>
<keyword evidence="5" id="KW-0808">Transferase</keyword>